<organism evidence="4 5">
    <name type="scientific">Candidatus Falkowbacteria bacterium RIFOXYC2_FULL_47_12</name>
    <dbReference type="NCBI Taxonomy" id="1798004"/>
    <lineage>
        <taxon>Bacteria</taxon>
        <taxon>Candidatus Falkowiibacteriota</taxon>
    </lineage>
</organism>
<evidence type="ECO:0000313" key="5">
    <source>
        <dbReference type="Proteomes" id="UP000177939"/>
    </source>
</evidence>
<keyword evidence="1" id="KW-0489">Methyltransferase</keyword>
<dbReference type="PANTHER" id="PTHR14911">
    <property type="entry name" value="THUMP DOMAIN-CONTAINING"/>
    <property type="match status" value="1"/>
</dbReference>
<sequence length="435" mass="49116">MRYFFILGKNPTLSFAEIVTVLALKPEQVLYLSKEAAIINLAQEIDAQSLMRKLGGTIKIGVVNAQLSIINAQSILNEKIFNDARNDGKFNFGISYYGVGALENEKQLAMEIKKALKEKGVSSRWVTSREKVLSSVVVEQNKLTSERGVEIIIINDGQQYFIGKTLAVQPFKELSARDYGRPGRDDYSGMLPPKLAQILINFATSPHSLRSSPLSLARRGAGGEVLLDPFCGSGTILTEAALMGFKNIIGCDKSEKAVSDTRKNIEWMKVYGQLSKVRCQVSQCDVQKLSQRIKTHSIDAIVTEPYLGPSRGKRDRKAIEKIACELEQLYHQAILQFEKVLKPNGRVVMIWPVFVLAKNESIFLNTKNILKNTSFQKIIPLAGFPRRGLIEISERNTMFYYRESQKVRREIVILQKSSLYDTEYDTEKIRNKPRR</sequence>
<dbReference type="CDD" id="cd02440">
    <property type="entry name" value="AdoMet_MTases"/>
    <property type="match status" value="1"/>
</dbReference>
<dbReference type="Pfam" id="PF01170">
    <property type="entry name" value="UPF0020"/>
    <property type="match status" value="1"/>
</dbReference>
<dbReference type="Proteomes" id="UP000177939">
    <property type="component" value="Unassembled WGS sequence"/>
</dbReference>
<dbReference type="GO" id="GO:0008170">
    <property type="term" value="F:N-methyltransferase activity"/>
    <property type="evidence" value="ECO:0007669"/>
    <property type="project" value="InterPro"/>
</dbReference>
<dbReference type="PANTHER" id="PTHR14911:SF13">
    <property type="entry name" value="TRNA (GUANINE(6)-N2)-METHYLTRANSFERASE THUMP3"/>
    <property type="match status" value="1"/>
</dbReference>
<protein>
    <recommendedName>
        <fullName evidence="3">Ribosomal RNA large subunit methyltransferase K/L-like methyltransferase domain-containing protein</fullName>
    </recommendedName>
</protein>
<comment type="caution">
    <text evidence="4">The sequence shown here is derived from an EMBL/GenBank/DDBJ whole genome shotgun (WGS) entry which is preliminary data.</text>
</comment>
<dbReference type="InterPro" id="IPR000241">
    <property type="entry name" value="RlmKL-like_Mtase"/>
</dbReference>
<evidence type="ECO:0000256" key="2">
    <source>
        <dbReference type="ARBA" id="ARBA00022679"/>
    </source>
</evidence>
<keyword evidence="2" id="KW-0808">Transferase</keyword>
<dbReference type="PRINTS" id="PR00508">
    <property type="entry name" value="S21N4MTFRASE"/>
</dbReference>
<feature type="domain" description="Ribosomal RNA large subunit methyltransferase K/L-like methyltransferase" evidence="3">
    <location>
        <begin position="222"/>
        <end position="351"/>
    </location>
</feature>
<evidence type="ECO:0000256" key="1">
    <source>
        <dbReference type="ARBA" id="ARBA00022603"/>
    </source>
</evidence>
<name>A0A1F5TQ79_9BACT</name>
<evidence type="ECO:0000259" key="3">
    <source>
        <dbReference type="Pfam" id="PF01170"/>
    </source>
</evidence>
<dbReference type="GO" id="GO:0030488">
    <property type="term" value="P:tRNA methylation"/>
    <property type="evidence" value="ECO:0007669"/>
    <property type="project" value="TreeGrafter"/>
</dbReference>
<evidence type="ECO:0000313" key="4">
    <source>
        <dbReference type="EMBL" id="OGF41122.1"/>
    </source>
</evidence>
<reference evidence="4 5" key="1">
    <citation type="journal article" date="2016" name="Nat. Commun.">
        <title>Thousands of microbial genomes shed light on interconnected biogeochemical processes in an aquifer system.</title>
        <authorList>
            <person name="Anantharaman K."/>
            <person name="Brown C.T."/>
            <person name="Hug L.A."/>
            <person name="Sharon I."/>
            <person name="Castelle C.J."/>
            <person name="Probst A.J."/>
            <person name="Thomas B.C."/>
            <person name="Singh A."/>
            <person name="Wilkins M.J."/>
            <person name="Karaoz U."/>
            <person name="Brodie E.L."/>
            <person name="Williams K.H."/>
            <person name="Hubbard S.S."/>
            <person name="Banfield J.F."/>
        </authorList>
    </citation>
    <scope>NUCLEOTIDE SEQUENCE [LARGE SCALE GENOMIC DNA]</scope>
</reference>
<dbReference type="Gene3D" id="3.40.50.150">
    <property type="entry name" value="Vaccinia Virus protein VP39"/>
    <property type="match status" value="1"/>
</dbReference>
<dbReference type="SUPFAM" id="SSF53335">
    <property type="entry name" value="S-adenosyl-L-methionine-dependent methyltransferases"/>
    <property type="match status" value="1"/>
</dbReference>
<proteinExistence type="predicted"/>
<dbReference type="InterPro" id="IPR001091">
    <property type="entry name" value="RM_Methyltransferase"/>
</dbReference>
<dbReference type="GO" id="GO:0003677">
    <property type="term" value="F:DNA binding"/>
    <property type="evidence" value="ECO:0007669"/>
    <property type="project" value="InterPro"/>
</dbReference>
<accession>A0A1F5TQ79</accession>
<dbReference type="InterPro" id="IPR029063">
    <property type="entry name" value="SAM-dependent_MTases_sf"/>
</dbReference>
<dbReference type="GO" id="GO:0016423">
    <property type="term" value="F:tRNA (guanine) methyltransferase activity"/>
    <property type="evidence" value="ECO:0007669"/>
    <property type="project" value="TreeGrafter"/>
</dbReference>
<gene>
    <name evidence="4" type="ORF">A2477_00345</name>
</gene>
<dbReference type="AlphaFoldDB" id="A0A1F5TQ79"/>
<dbReference type="EMBL" id="MFGL01000009">
    <property type="protein sequence ID" value="OGF41122.1"/>
    <property type="molecule type" value="Genomic_DNA"/>
</dbReference>